<dbReference type="Proteomes" id="UP000029644">
    <property type="component" value="Unassembled WGS sequence"/>
</dbReference>
<name>A0A090W8A0_9FLAO</name>
<organism evidence="2 3">
    <name type="scientific">Algibacter lectus</name>
    <dbReference type="NCBI Taxonomy" id="221126"/>
    <lineage>
        <taxon>Bacteria</taxon>
        <taxon>Pseudomonadati</taxon>
        <taxon>Bacteroidota</taxon>
        <taxon>Flavobacteriia</taxon>
        <taxon>Flavobacteriales</taxon>
        <taxon>Flavobacteriaceae</taxon>
        <taxon>Algibacter</taxon>
    </lineage>
</organism>
<proteinExistence type="predicted"/>
<dbReference type="SUPFAM" id="SSF52540">
    <property type="entry name" value="P-loop containing nucleoside triphosphate hydrolases"/>
    <property type="match status" value="1"/>
</dbReference>
<accession>A0A090W8A0</accession>
<dbReference type="PANTHER" id="PTHR42927:SF1">
    <property type="entry name" value="HELICASE SUPERFAMILY 1 AND 2 DOMAIN-CONTAINING PROTEIN"/>
    <property type="match status" value="1"/>
</dbReference>
<dbReference type="Gene3D" id="3.40.50.300">
    <property type="entry name" value="P-loop containing nucleotide triphosphate hydrolases"/>
    <property type="match status" value="1"/>
</dbReference>
<protein>
    <submittedName>
        <fullName evidence="2">Type I restriction-modification system restriction subunit R</fullName>
        <ecNumber evidence="2">3.1.21.3</ecNumber>
    </submittedName>
</protein>
<dbReference type="InterPro" id="IPR027417">
    <property type="entry name" value="P-loop_NTPase"/>
</dbReference>
<sequence>MRIAFLIDEIHRSNSGQQHEEMVSLFDELQNSFDSNKEYKETYNKKNLIIGFTATPSDVTLARFGEYNKYAEAEKIWVPFDSYTMKEAIEDGYILNPIKGIVPVSAKMYFEKPEDATEGFEGDTGYYQEMPNNPDAGVDANGKKYRISKKKIYEDEERIEAISKFVAKRLVSAVYHNIRGTAKAMFAASSIKAAIKYRKYIQQYYNELVSEKKHERFKDAPIYIVYSSDGQKYESATTLNGGLSESKVLQNFAIKKNGLIIVVDKLQTGFDEPKLHTLFLDKEIRGINAIQTISRVNRTAGKYKKDCKIIDLSYKNVNVNNIKQAFEHFSNVVVSDFDPLGQEQLLQEIYENIKQVAIYKAHFKLFKAYQLSDKKDISAILNFESAVTELVRKQPEEAKKLKHHINKYFKILNLIAFVIEIDDKYSEEHFTRFWQKFSILYNTLNGTTELIDDVEVYFDNRIGIVAPPEEEGKPKGNKGNLEPSGKSSKQYKFDILAVIEKRNEEEEEIEALILDFQNKIESFFEYVNKEGTRVIAKMKSTKTAFDEDEIYKDFEIIYKKYIRRNRKTLGQFFIKETEDIVNQLCDDFEKTI</sequence>
<dbReference type="InterPro" id="IPR055180">
    <property type="entry name" value="HsdR_RecA-like_helicase_dom_2"/>
</dbReference>
<dbReference type="PANTHER" id="PTHR42927">
    <property type="entry name" value="HELICASE SUPERFAMILY 1 AND 2 DOMAIN-CONTAINING PROTEIN"/>
    <property type="match status" value="1"/>
</dbReference>
<dbReference type="Pfam" id="PF22679">
    <property type="entry name" value="T1R_D3-like"/>
    <property type="match status" value="1"/>
</dbReference>
<comment type="caution">
    <text evidence="2">The sequence shown here is derived from an EMBL/GenBank/DDBJ whole genome shotgun (WGS) entry which is preliminary data.</text>
</comment>
<dbReference type="EMBL" id="BBNQ01000013">
    <property type="protein sequence ID" value="GAL63762.1"/>
    <property type="molecule type" value="Genomic_DNA"/>
</dbReference>
<dbReference type="EC" id="3.1.21.3" evidence="2"/>
<reference evidence="2 3" key="1">
    <citation type="journal article" date="2014" name="Genome Announc.">
        <title>Draft Genome Sequences of Marine Flavobacterium Algibacter lectus Strains SS8 and NR4.</title>
        <authorList>
            <person name="Takatani N."/>
            <person name="Nakanishi M."/>
            <person name="Meirelles P."/>
            <person name="Mino S."/>
            <person name="Suda W."/>
            <person name="Oshima K."/>
            <person name="Hattori M."/>
            <person name="Ohkuma M."/>
            <person name="Hosokawa M."/>
            <person name="Miyashita K."/>
            <person name="Thompson F.L."/>
            <person name="Niwa A."/>
            <person name="Sawabe T."/>
            <person name="Sawabe T."/>
        </authorList>
    </citation>
    <scope>NUCLEOTIDE SEQUENCE [LARGE SCALE GENOMIC DNA]</scope>
    <source>
        <strain evidence="2 3">JCM 19300</strain>
    </source>
</reference>
<evidence type="ECO:0000313" key="3">
    <source>
        <dbReference type="Proteomes" id="UP000029644"/>
    </source>
</evidence>
<keyword evidence="2" id="KW-0378">Hydrolase</keyword>
<gene>
    <name evidence="2" type="ORF">JCM19300_2798</name>
</gene>
<dbReference type="AlphaFoldDB" id="A0A090W8A0"/>
<feature type="domain" description="Restriction endonuclease type I HsdR second RecA-like helicase" evidence="1">
    <location>
        <begin position="256"/>
        <end position="311"/>
    </location>
</feature>
<evidence type="ECO:0000259" key="1">
    <source>
        <dbReference type="Pfam" id="PF22679"/>
    </source>
</evidence>
<evidence type="ECO:0000313" key="2">
    <source>
        <dbReference type="EMBL" id="GAL63762.1"/>
    </source>
</evidence>
<dbReference type="GO" id="GO:0009035">
    <property type="term" value="F:type I site-specific deoxyribonuclease activity"/>
    <property type="evidence" value="ECO:0007669"/>
    <property type="project" value="UniProtKB-EC"/>
</dbReference>